<evidence type="ECO:0000313" key="4">
    <source>
        <dbReference type="Proteomes" id="UP000263833"/>
    </source>
</evidence>
<comment type="caution">
    <text evidence="3">The sequence shown here is derived from an EMBL/GenBank/DDBJ whole genome shotgun (WGS) entry which is preliminary data.</text>
</comment>
<feature type="signal peptide" evidence="2">
    <location>
        <begin position="1"/>
        <end position="27"/>
    </location>
</feature>
<reference evidence="4" key="1">
    <citation type="submission" date="2018-08" db="EMBL/GenBank/DDBJ databases">
        <authorList>
            <person name="Kim S.-J."/>
            <person name="Jung G.-Y."/>
        </authorList>
    </citation>
    <scope>NUCLEOTIDE SEQUENCE [LARGE SCALE GENOMIC DNA]</scope>
    <source>
        <strain evidence="4">GY_G</strain>
    </source>
</reference>
<feature type="chain" id="PRO_5016730123" description="17 kDa surface antigen" evidence="2">
    <location>
        <begin position="28"/>
        <end position="194"/>
    </location>
</feature>
<keyword evidence="4" id="KW-1185">Reference proteome</keyword>
<dbReference type="OrthoDB" id="7452714at2"/>
<feature type="transmembrane region" description="Helical" evidence="1">
    <location>
        <begin position="37"/>
        <end position="55"/>
    </location>
</feature>
<dbReference type="AlphaFoldDB" id="A0A371BK73"/>
<protein>
    <recommendedName>
        <fullName evidence="5">17 kDa surface antigen</fullName>
    </recommendedName>
</protein>
<gene>
    <name evidence="3" type="ORF">DXH95_01690</name>
</gene>
<keyword evidence="2" id="KW-0732">Signal</keyword>
<proteinExistence type="predicted"/>
<keyword evidence="1" id="KW-0472">Membrane</keyword>
<organism evidence="3 4">
    <name type="scientific">Sphingorhabdus pulchriflava</name>
    <dbReference type="NCBI Taxonomy" id="2292257"/>
    <lineage>
        <taxon>Bacteria</taxon>
        <taxon>Pseudomonadati</taxon>
        <taxon>Pseudomonadota</taxon>
        <taxon>Alphaproteobacteria</taxon>
        <taxon>Sphingomonadales</taxon>
        <taxon>Sphingomonadaceae</taxon>
        <taxon>Sphingorhabdus</taxon>
    </lineage>
</organism>
<keyword evidence="1" id="KW-0812">Transmembrane</keyword>
<dbReference type="EMBL" id="QRGP01000001">
    <property type="protein sequence ID" value="RDV07793.1"/>
    <property type="molecule type" value="Genomic_DNA"/>
</dbReference>
<evidence type="ECO:0008006" key="5">
    <source>
        <dbReference type="Google" id="ProtNLM"/>
    </source>
</evidence>
<dbReference type="Proteomes" id="UP000263833">
    <property type="component" value="Unassembled WGS sequence"/>
</dbReference>
<evidence type="ECO:0000313" key="3">
    <source>
        <dbReference type="EMBL" id="RDV07793.1"/>
    </source>
</evidence>
<accession>A0A371BK73</accession>
<sequence>MTILTKSLLSAGAAAAALVSVAAPAQARHDDDRISTGEVIAGAVILGGLAAVIASSDDRNDRDYRYDRAGYDEGDYRRGGYDRDYGNRYGGGRAAVNQCVNAVERWASRYSRSDVTEIRNIERTRNGYRVTGKLVVQDGWRGNNRGYDQDRYGRNGYEGRGYGYNRGYDKGRFTCFVERGRVVDIDYRGLDQWR</sequence>
<evidence type="ECO:0000256" key="1">
    <source>
        <dbReference type="SAM" id="Phobius"/>
    </source>
</evidence>
<keyword evidence="1" id="KW-1133">Transmembrane helix</keyword>
<name>A0A371BK73_9SPHN</name>
<evidence type="ECO:0000256" key="2">
    <source>
        <dbReference type="SAM" id="SignalP"/>
    </source>
</evidence>